<feature type="transmembrane region" description="Helical" evidence="1">
    <location>
        <begin position="7"/>
        <end position="26"/>
    </location>
</feature>
<evidence type="ECO:0000313" key="2">
    <source>
        <dbReference type="EMBL" id="WKK76274.1"/>
    </source>
</evidence>
<dbReference type="Proteomes" id="UP001230496">
    <property type="component" value="Chromosome"/>
</dbReference>
<dbReference type="KEGG" id="msaa:QYS49_02565"/>
<accession>A0AA49GCK9</accession>
<name>A0AA49GCK9_9BACT</name>
<dbReference type="RefSeq" id="WP_308350587.1">
    <property type="nucleotide sequence ID" value="NZ_CP129971.1"/>
</dbReference>
<dbReference type="EMBL" id="CP129971">
    <property type="protein sequence ID" value="WKK76274.1"/>
    <property type="molecule type" value="Genomic_DNA"/>
</dbReference>
<dbReference type="AlphaFoldDB" id="A0AA49GCK9"/>
<protein>
    <submittedName>
        <fullName evidence="2">Uncharacterized protein</fullName>
    </submittedName>
</protein>
<gene>
    <name evidence="2" type="ORF">QYS49_02565</name>
</gene>
<reference evidence="2 3" key="1">
    <citation type="submission" date="2023-08" db="EMBL/GenBank/DDBJ databases">
        <title>Comparative genomics and taxonomic characterization of three novel marine species of genus Marivirga.</title>
        <authorList>
            <person name="Muhammad N."/>
            <person name="Kim S.-G."/>
        </authorList>
    </citation>
    <scope>NUCLEOTIDE SEQUENCE [LARGE SCALE GENOMIC DNA]</scope>
    <source>
        <strain evidence="2 3">BDSF4-3</strain>
    </source>
</reference>
<sequence length="50" mass="5814">MKKIKKKYVVGFIVGLLTVLTMEFLMNTEKYVNAFNEGYNKAHQSEKSQN</sequence>
<evidence type="ECO:0000313" key="3">
    <source>
        <dbReference type="Proteomes" id="UP001230496"/>
    </source>
</evidence>
<organism evidence="2 3">
    <name type="scientific">Marivirga salinarum</name>
    <dbReference type="NCBI Taxonomy" id="3059078"/>
    <lineage>
        <taxon>Bacteria</taxon>
        <taxon>Pseudomonadati</taxon>
        <taxon>Bacteroidota</taxon>
        <taxon>Cytophagia</taxon>
        <taxon>Cytophagales</taxon>
        <taxon>Marivirgaceae</taxon>
        <taxon>Marivirga</taxon>
    </lineage>
</organism>
<keyword evidence="1" id="KW-0812">Transmembrane</keyword>
<keyword evidence="1" id="KW-0472">Membrane</keyword>
<proteinExistence type="predicted"/>
<evidence type="ECO:0000256" key="1">
    <source>
        <dbReference type="SAM" id="Phobius"/>
    </source>
</evidence>
<keyword evidence="3" id="KW-1185">Reference proteome</keyword>
<keyword evidence="1" id="KW-1133">Transmembrane helix</keyword>